<dbReference type="Gene3D" id="3.30.1380.10">
    <property type="match status" value="1"/>
</dbReference>
<protein>
    <submittedName>
        <fullName evidence="3">M15 family metallopeptidase</fullName>
        <ecNumber evidence="3">3.4.-.-</ecNumber>
    </submittedName>
</protein>
<feature type="region of interest" description="Disordered" evidence="1">
    <location>
        <begin position="55"/>
        <end position="91"/>
    </location>
</feature>
<evidence type="ECO:0000256" key="1">
    <source>
        <dbReference type="SAM" id="MobiDB-lite"/>
    </source>
</evidence>
<dbReference type="EC" id="3.4.-.-" evidence="3"/>
<accession>A0ABV9TWL2</accession>
<sequence>MPFHRTPGSRIRTVRDRAARPSPTPLARRRTRPERGRRATVLAAAFALATTAATGCGHGDSKPGSGVSSATPPVATGTVGEPTATSSPTQDLNRFQARVDRLTAKDLPSSWHSGCPVPPSGLRMIVMNYWGMDGRPHPDGKLVVNASAASDLVKVFRKLFENKYPIRKMVPVDAYKGSDYDSIDDDNTSAFNCRNATGSDHWSQHAYGLAVDVNPCENPYVTASGHIDHDHCVKFGERSRRDPGLIHAGDATVKAFGSIGWGWGGSWDGTRDYQHFSSSGR</sequence>
<evidence type="ECO:0000313" key="3">
    <source>
        <dbReference type="EMBL" id="MFC4908536.1"/>
    </source>
</evidence>
<evidence type="ECO:0000259" key="2">
    <source>
        <dbReference type="Pfam" id="PF13539"/>
    </source>
</evidence>
<comment type="caution">
    <text evidence="3">The sequence shown here is derived from an EMBL/GenBank/DDBJ whole genome shotgun (WGS) entry which is preliminary data.</text>
</comment>
<dbReference type="EMBL" id="JBHSIT010000004">
    <property type="protein sequence ID" value="MFC4908536.1"/>
    <property type="molecule type" value="Genomic_DNA"/>
</dbReference>
<name>A0ABV9TWL2_9ACTN</name>
<dbReference type="InterPro" id="IPR009045">
    <property type="entry name" value="Zn_M74/Hedgehog-like"/>
</dbReference>
<feature type="domain" description="Peptidase M15C" evidence="2">
    <location>
        <begin position="197"/>
        <end position="277"/>
    </location>
</feature>
<feature type="region of interest" description="Disordered" evidence="1">
    <location>
        <begin position="1"/>
        <end position="37"/>
    </location>
</feature>
<dbReference type="Proteomes" id="UP001595872">
    <property type="component" value="Unassembled WGS sequence"/>
</dbReference>
<dbReference type="InterPro" id="IPR039561">
    <property type="entry name" value="Peptidase_M15C"/>
</dbReference>
<dbReference type="GO" id="GO:0016787">
    <property type="term" value="F:hydrolase activity"/>
    <property type="evidence" value="ECO:0007669"/>
    <property type="project" value="UniProtKB-KW"/>
</dbReference>
<gene>
    <name evidence="3" type="ORF">ACFPCY_14490</name>
</gene>
<reference evidence="4" key="1">
    <citation type="journal article" date="2019" name="Int. J. Syst. Evol. Microbiol.">
        <title>The Global Catalogue of Microorganisms (GCM) 10K type strain sequencing project: providing services to taxonomists for standard genome sequencing and annotation.</title>
        <authorList>
            <consortium name="The Broad Institute Genomics Platform"/>
            <consortium name="The Broad Institute Genome Sequencing Center for Infectious Disease"/>
            <person name="Wu L."/>
            <person name="Ma J."/>
        </authorList>
    </citation>
    <scope>NUCLEOTIDE SEQUENCE [LARGE SCALE GENOMIC DNA]</scope>
    <source>
        <strain evidence="4">KLKA75</strain>
    </source>
</reference>
<dbReference type="RefSeq" id="WP_378255289.1">
    <property type="nucleotide sequence ID" value="NZ_JBHSIT010000004.1"/>
</dbReference>
<keyword evidence="3" id="KW-0378">Hydrolase</keyword>
<evidence type="ECO:0000313" key="4">
    <source>
        <dbReference type="Proteomes" id="UP001595872"/>
    </source>
</evidence>
<proteinExistence type="predicted"/>
<organism evidence="3 4">
    <name type="scientific">Actinomadura gamaensis</name>
    <dbReference type="NCBI Taxonomy" id="1763541"/>
    <lineage>
        <taxon>Bacteria</taxon>
        <taxon>Bacillati</taxon>
        <taxon>Actinomycetota</taxon>
        <taxon>Actinomycetes</taxon>
        <taxon>Streptosporangiales</taxon>
        <taxon>Thermomonosporaceae</taxon>
        <taxon>Actinomadura</taxon>
    </lineage>
</organism>
<dbReference type="SUPFAM" id="SSF55166">
    <property type="entry name" value="Hedgehog/DD-peptidase"/>
    <property type="match status" value="1"/>
</dbReference>
<keyword evidence="4" id="KW-1185">Reference proteome</keyword>
<dbReference type="Pfam" id="PF13539">
    <property type="entry name" value="Peptidase_M15_4"/>
    <property type="match status" value="1"/>
</dbReference>